<accession>A0A512IKC2</accession>
<comment type="caution">
    <text evidence="2">The sequence shown here is derived from an EMBL/GenBank/DDBJ whole genome shotgun (WGS) entry which is preliminary data.</text>
</comment>
<evidence type="ECO:0008006" key="4">
    <source>
        <dbReference type="Google" id="ProtNLM"/>
    </source>
</evidence>
<protein>
    <recommendedName>
        <fullName evidence="4">DUF3467 domain-containing protein</fullName>
    </recommendedName>
</protein>
<keyword evidence="3" id="KW-1185">Reference proteome</keyword>
<reference evidence="2 3" key="1">
    <citation type="submission" date="2019-07" db="EMBL/GenBank/DDBJ databases">
        <title>Whole genome shotgun sequence of Methylobacterium haplocladii NBRC 107714.</title>
        <authorList>
            <person name="Hosoyama A."/>
            <person name="Uohara A."/>
            <person name="Ohji S."/>
            <person name="Ichikawa N."/>
        </authorList>
    </citation>
    <scope>NUCLEOTIDE SEQUENCE [LARGE SCALE GENOMIC DNA]</scope>
    <source>
        <strain evidence="2 3">NBRC 107714</strain>
    </source>
</reference>
<evidence type="ECO:0000256" key="1">
    <source>
        <dbReference type="SAM" id="MobiDB-lite"/>
    </source>
</evidence>
<evidence type="ECO:0000313" key="2">
    <source>
        <dbReference type="EMBL" id="GEO98125.1"/>
    </source>
</evidence>
<gene>
    <name evidence="2" type="ORF">MHA02_05130</name>
</gene>
<name>A0A512IKC2_9HYPH</name>
<evidence type="ECO:0000313" key="3">
    <source>
        <dbReference type="Proteomes" id="UP000321258"/>
    </source>
</evidence>
<dbReference type="AlphaFoldDB" id="A0A512IKC2"/>
<proteinExistence type="predicted"/>
<sequence length="105" mass="10975">MGMAGATDDDARSPRLSSPDRLVAAEGGANAPVLFFDVAPVFGMRGGVFSLVLETFVQDISEADAGDSRRLVVAHLRTTAEGIRSLKEAIEKIELMAAPSQGGTN</sequence>
<organism evidence="2 3">
    <name type="scientific">Methylobacterium haplocladii</name>
    <dbReference type="NCBI Taxonomy" id="1176176"/>
    <lineage>
        <taxon>Bacteria</taxon>
        <taxon>Pseudomonadati</taxon>
        <taxon>Pseudomonadota</taxon>
        <taxon>Alphaproteobacteria</taxon>
        <taxon>Hyphomicrobiales</taxon>
        <taxon>Methylobacteriaceae</taxon>
        <taxon>Methylobacterium</taxon>
    </lineage>
</organism>
<feature type="region of interest" description="Disordered" evidence="1">
    <location>
        <begin position="1"/>
        <end position="20"/>
    </location>
</feature>
<dbReference type="Proteomes" id="UP000321258">
    <property type="component" value="Unassembled WGS sequence"/>
</dbReference>
<dbReference type="EMBL" id="BJZT01000005">
    <property type="protein sequence ID" value="GEO98125.1"/>
    <property type="molecule type" value="Genomic_DNA"/>
</dbReference>